<dbReference type="OrthoDB" id="5805849at2759"/>
<gene>
    <name evidence="2" type="ORF">EVEC_LOCUS6282</name>
</gene>
<dbReference type="Proteomes" id="UP000274131">
    <property type="component" value="Unassembled WGS sequence"/>
</dbReference>
<sequence length="155" mass="17807">MNSAFNSTVIIRKIISSVYFIIIVILRYTTINLRNAINEAASVDTSSVWIILIICIIFCLAIRHMNDFYAGESVKGIWGGRFRHREEYRYLQHVEEDFAHMIEELRKTDDRIWENNTAATANVANSKQELNYKNADGTLESDDEAVTDSTSLMVH</sequence>
<keyword evidence="1" id="KW-0472">Membrane</keyword>
<feature type="transmembrane region" description="Helical" evidence="1">
    <location>
        <begin position="9"/>
        <end position="28"/>
    </location>
</feature>
<reference evidence="2 3" key="2">
    <citation type="submission" date="2018-10" db="EMBL/GenBank/DDBJ databases">
        <authorList>
            <consortium name="Pathogen Informatics"/>
        </authorList>
    </citation>
    <scope>NUCLEOTIDE SEQUENCE [LARGE SCALE GENOMIC DNA]</scope>
</reference>
<dbReference type="WBParaSite" id="EVEC_0000673401-mRNA-1">
    <property type="protein sequence ID" value="EVEC_0000673401-mRNA-1"/>
    <property type="gene ID" value="EVEC_0000673401"/>
</dbReference>
<evidence type="ECO:0000313" key="2">
    <source>
        <dbReference type="EMBL" id="VDD91531.1"/>
    </source>
</evidence>
<proteinExistence type="predicted"/>
<reference evidence="4" key="1">
    <citation type="submission" date="2017-02" db="UniProtKB">
        <authorList>
            <consortium name="WormBaseParasite"/>
        </authorList>
    </citation>
    <scope>IDENTIFICATION</scope>
</reference>
<dbReference type="EMBL" id="UXUI01008454">
    <property type="protein sequence ID" value="VDD91531.1"/>
    <property type="molecule type" value="Genomic_DNA"/>
</dbReference>
<evidence type="ECO:0000313" key="3">
    <source>
        <dbReference type="Proteomes" id="UP000274131"/>
    </source>
</evidence>
<name>A0A0N4V8M2_ENTVE</name>
<keyword evidence="3" id="KW-1185">Reference proteome</keyword>
<feature type="transmembrane region" description="Helical" evidence="1">
    <location>
        <begin position="48"/>
        <end position="65"/>
    </location>
</feature>
<evidence type="ECO:0000256" key="1">
    <source>
        <dbReference type="SAM" id="Phobius"/>
    </source>
</evidence>
<accession>A0A0N4V8M2</accession>
<dbReference type="AlphaFoldDB" id="A0A0N4V8M2"/>
<organism evidence="4">
    <name type="scientific">Enterobius vermicularis</name>
    <name type="common">Human pinworm</name>
    <dbReference type="NCBI Taxonomy" id="51028"/>
    <lineage>
        <taxon>Eukaryota</taxon>
        <taxon>Metazoa</taxon>
        <taxon>Ecdysozoa</taxon>
        <taxon>Nematoda</taxon>
        <taxon>Chromadorea</taxon>
        <taxon>Rhabditida</taxon>
        <taxon>Spirurina</taxon>
        <taxon>Oxyuridomorpha</taxon>
        <taxon>Oxyuroidea</taxon>
        <taxon>Oxyuridae</taxon>
        <taxon>Enterobius</taxon>
    </lineage>
</organism>
<keyword evidence="1" id="KW-1133">Transmembrane helix</keyword>
<protein>
    <submittedName>
        <fullName evidence="4">Ion_trans domain-containing protein</fullName>
    </submittedName>
</protein>
<evidence type="ECO:0000313" key="4">
    <source>
        <dbReference type="WBParaSite" id="EVEC_0000673401-mRNA-1"/>
    </source>
</evidence>
<keyword evidence="1" id="KW-0812">Transmembrane</keyword>